<reference evidence="13 14" key="1">
    <citation type="submission" date="2016-11" db="EMBL/GenBank/DDBJ databases">
        <title>Actinomyces gypaetusis sp. nov. isolated from the vulture Gypaetus barbatus in Qinghai Tibet Plateau China.</title>
        <authorList>
            <person name="Meng X."/>
        </authorList>
    </citation>
    <scope>NUCLEOTIDE SEQUENCE [LARGE SCALE GENOMIC DNA]</scope>
    <source>
        <strain evidence="13 14">VUL4_2</strain>
    </source>
</reference>
<evidence type="ECO:0000313" key="13">
    <source>
        <dbReference type="EMBL" id="OKL47216.1"/>
    </source>
</evidence>
<evidence type="ECO:0000256" key="5">
    <source>
        <dbReference type="ARBA" id="ARBA00022989"/>
    </source>
</evidence>
<sequence length="294" mass="31811">MSEQNRPTGPTPDTEDWQASTLSQDAANVDPNRVNPVEAEANASSQPQEVAENLKAGSAESPESETEITGPADEAFEESESKKLSDAELYAELKARNQPSEHEAAGGLDFLPSLSLLLLSLIGLVSSVALTVATIGHAKDPLAKQSCDINSWISCGASMSSWKSEILGIPNALVGVMAFAALSTVAVLLLSKVQIARWFWIAMSFAAVVALLFVYWFAWESAFTFRALCPWCMVTWVVMIAIFTILVGRAARAQIPGLGWLGRPMVREWWAFMAIMYALIVIIIVAGLGTRLFS</sequence>
<dbReference type="STRING" id="1921764.BSR28_08040"/>
<keyword evidence="9" id="KW-0676">Redox-active center</keyword>
<evidence type="ECO:0000256" key="11">
    <source>
        <dbReference type="SAM" id="Phobius"/>
    </source>
</evidence>
<dbReference type="Gene3D" id="1.20.1440.130">
    <property type="entry name" value="VKOR domain"/>
    <property type="match status" value="1"/>
</dbReference>
<comment type="subcellular location">
    <subcellularLocation>
        <location evidence="1">Membrane</location>
        <topology evidence="1">Multi-pass membrane protein</topology>
    </subcellularLocation>
</comment>
<dbReference type="RefSeq" id="WP_073709449.1">
    <property type="nucleotide sequence ID" value="NZ_MQSV01000004.1"/>
</dbReference>
<comment type="similarity">
    <text evidence="2">Belongs to the VKOR family.</text>
</comment>
<dbReference type="EMBL" id="MQSV01000004">
    <property type="protein sequence ID" value="OKL47216.1"/>
    <property type="molecule type" value="Genomic_DNA"/>
</dbReference>
<keyword evidence="5 11" id="KW-1133">Transmembrane helix</keyword>
<evidence type="ECO:0000256" key="6">
    <source>
        <dbReference type="ARBA" id="ARBA00023002"/>
    </source>
</evidence>
<evidence type="ECO:0000256" key="8">
    <source>
        <dbReference type="ARBA" id="ARBA00023157"/>
    </source>
</evidence>
<name>A0A1Q5PKQ7_9ACTO</name>
<organism evidence="13 14">
    <name type="scientific">Boudabousia liubingyangii</name>
    <dbReference type="NCBI Taxonomy" id="1921764"/>
    <lineage>
        <taxon>Bacteria</taxon>
        <taxon>Bacillati</taxon>
        <taxon>Actinomycetota</taxon>
        <taxon>Actinomycetes</taxon>
        <taxon>Actinomycetales</taxon>
        <taxon>Actinomycetaceae</taxon>
        <taxon>Boudabousia</taxon>
    </lineage>
</organism>
<dbReference type="InterPro" id="IPR038354">
    <property type="entry name" value="VKOR_sf"/>
</dbReference>
<comment type="caution">
    <text evidence="13">The sequence shown here is derived from an EMBL/GenBank/DDBJ whole genome shotgun (WGS) entry which is preliminary data.</text>
</comment>
<evidence type="ECO:0000256" key="4">
    <source>
        <dbReference type="ARBA" id="ARBA00022719"/>
    </source>
</evidence>
<feature type="domain" description="Vitamin K epoxide reductase" evidence="12">
    <location>
        <begin position="109"/>
        <end position="250"/>
    </location>
</feature>
<keyword evidence="6" id="KW-0560">Oxidoreductase</keyword>
<feature type="transmembrane region" description="Helical" evidence="11">
    <location>
        <begin position="198"/>
        <end position="219"/>
    </location>
</feature>
<dbReference type="GO" id="GO:0016491">
    <property type="term" value="F:oxidoreductase activity"/>
    <property type="evidence" value="ECO:0007669"/>
    <property type="project" value="UniProtKB-KW"/>
</dbReference>
<dbReference type="CDD" id="cd12922">
    <property type="entry name" value="VKOR_5"/>
    <property type="match status" value="1"/>
</dbReference>
<accession>A0A1Q5PKQ7</accession>
<proteinExistence type="inferred from homology"/>
<feature type="region of interest" description="Disordered" evidence="10">
    <location>
        <begin position="1"/>
        <end position="81"/>
    </location>
</feature>
<evidence type="ECO:0000256" key="9">
    <source>
        <dbReference type="ARBA" id="ARBA00023284"/>
    </source>
</evidence>
<dbReference type="AlphaFoldDB" id="A0A1Q5PKQ7"/>
<keyword evidence="7 11" id="KW-0472">Membrane</keyword>
<dbReference type="OrthoDB" id="9783799at2"/>
<dbReference type="Proteomes" id="UP000186785">
    <property type="component" value="Unassembled WGS sequence"/>
</dbReference>
<feature type="compositionally biased region" description="Polar residues" evidence="10">
    <location>
        <begin position="17"/>
        <end position="26"/>
    </location>
</feature>
<keyword evidence="3 11" id="KW-0812">Transmembrane</keyword>
<dbReference type="GO" id="GO:0016020">
    <property type="term" value="C:membrane"/>
    <property type="evidence" value="ECO:0007669"/>
    <property type="project" value="UniProtKB-SubCell"/>
</dbReference>
<evidence type="ECO:0000256" key="3">
    <source>
        <dbReference type="ARBA" id="ARBA00022692"/>
    </source>
</evidence>
<evidence type="ECO:0000256" key="10">
    <source>
        <dbReference type="SAM" id="MobiDB-lite"/>
    </source>
</evidence>
<keyword evidence="4" id="KW-0874">Quinone</keyword>
<dbReference type="InterPro" id="IPR012932">
    <property type="entry name" value="VKOR"/>
</dbReference>
<evidence type="ECO:0000256" key="7">
    <source>
        <dbReference type="ARBA" id="ARBA00023136"/>
    </source>
</evidence>
<dbReference type="SMART" id="SM00756">
    <property type="entry name" value="VKc"/>
    <property type="match status" value="1"/>
</dbReference>
<dbReference type="InterPro" id="IPR041714">
    <property type="entry name" value="VKOR_Actinobacteria"/>
</dbReference>
<feature type="transmembrane region" description="Helical" evidence="11">
    <location>
        <begin position="169"/>
        <end position="191"/>
    </location>
</feature>
<evidence type="ECO:0000313" key="14">
    <source>
        <dbReference type="Proteomes" id="UP000186785"/>
    </source>
</evidence>
<evidence type="ECO:0000256" key="2">
    <source>
        <dbReference type="ARBA" id="ARBA00006214"/>
    </source>
</evidence>
<feature type="transmembrane region" description="Helical" evidence="11">
    <location>
        <begin position="269"/>
        <end position="289"/>
    </location>
</feature>
<dbReference type="GO" id="GO:0048038">
    <property type="term" value="F:quinone binding"/>
    <property type="evidence" value="ECO:0007669"/>
    <property type="project" value="UniProtKB-KW"/>
</dbReference>
<protein>
    <recommendedName>
        <fullName evidence="12">Vitamin K epoxide reductase domain-containing protein</fullName>
    </recommendedName>
</protein>
<keyword evidence="14" id="KW-1185">Reference proteome</keyword>
<evidence type="ECO:0000259" key="12">
    <source>
        <dbReference type="SMART" id="SM00756"/>
    </source>
</evidence>
<keyword evidence="8" id="KW-1015">Disulfide bond</keyword>
<dbReference type="Pfam" id="PF07884">
    <property type="entry name" value="VKOR"/>
    <property type="match status" value="1"/>
</dbReference>
<feature type="transmembrane region" description="Helical" evidence="11">
    <location>
        <begin position="225"/>
        <end position="248"/>
    </location>
</feature>
<gene>
    <name evidence="13" type="ORF">BSR29_06240</name>
</gene>
<evidence type="ECO:0000256" key="1">
    <source>
        <dbReference type="ARBA" id="ARBA00004141"/>
    </source>
</evidence>
<feature type="transmembrane region" description="Helical" evidence="11">
    <location>
        <begin position="116"/>
        <end position="136"/>
    </location>
</feature>